<dbReference type="AlphaFoldDB" id="A0A0C3FHA8"/>
<sequence>MNVTKYGRRALCVTRWEYNSHCFVDLMTTLHTHPGFERVYKGRKLARKQDPTHLPFFISKNHTDSTKRQSKLHYHAFLHPRDNLDYACRIRLCEPSREALLHQWTGLSQKFRLLPRIFLPGWL</sequence>
<proteinExistence type="predicted"/>
<name>A0A0C3FHA8_PILCF</name>
<evidence type="ECO:0000313" key="1">
    <source>
        <dbReference type="EMBL" id="KIM79171.1"/>
    </source>
</evidence>
<protein>
    <submittedName>
        <fullName evidence="1">Uncharacterized protein</fullName>
    </submittedName>
</protein>
<reference evidence="1 2" key="1">
    <citation type="submission" date="2014-04" db="EMBL/GenBank/DDBJ databases">
        <authorList>
            <consortium name="DOE Joint Genome Institute"/>
            <person name="Kuo A."/>
            <person name="Tarkka M."/>
            <person name="Buscot F."/>
            <person name="Kohler A."/>
            <person name="Nagy L.G."/>
            <person name="Floudas D."/>
            <person name="Copeland A."/>
            <person name="Barry K.W."/>
            <person name="Cichocki N."/>
            <person name="Veneault-Fourrey C."/>
            <person name="LaButti K."/>
            <person name="Lindquist E.A."/>
            <person name="Lipzen A."/>
            <person name="Lundell T."/>
            <person name="Morin E."/>
            <person name="Murat C."/>
            <person name="Sun H."/>
            <person name="Tunlid A."/>
            <person name="Henrissat B."/>
            <person name="Grigoriev I.V."/>
            <person name="Hibbett D.S."/>
            <person name="Martin F."/>
            <person name="Nordberg H.P."/>
            <person name="Cantor M.N."/>
            <person name="Hua S.X."/>
        </authorList>
    </citation>
    <scope>NUCLEOTIDE SEQUENCE [LARGE SCALE GENOMIC DNA]</scope>
    <source>
        <strain evidence="1 2">F 1598</strain>
    </source>
</reference>
<dbReference type="Proteomes" id="UP000054166">
    <property type="component" value="Unassembled WGS sequence"/>
</dbReference>
<dbReference type="EMBL" id="KN833011">
    <property type="protein sequence ID" value="KIM79171.1"/>
    <property type="molecule type" value="Genomic_DNA"/>
</dbReference>
<dbReference type="HOGENOM" id="CLU_2016120_0_0_1"/>
<reference evidence="2" key="2">
    <citation type="submission" date="2015-01" db="EMBL/GenBank/DDBJ databases">
        <title>Evolutionary Origins and Diversification of the Mycorrhizal Mutualists.</title>
        <authorList>
            <consortium name="DOE Joint Genome Institute"/>
            <consortium name="Mycorrhizal Genomics Consortium"/>
            <person name="Kohler A."/>
            <person name="Kuo A."/>
            <person name="Nagy L.G."/>
            <person name="Floudas D."/>
            <person name="Copeland A."/>
            <person name="Barry K.W."/>
            <person name="Cichocki N."/>
            <person name="Veneault-Fourrey C."/>
            <person name="LaButti K."/>
            <person name="Lindquist E.A."/>
            <person name="Lipzen A."/>
            <person name="Lundell T."/>
            <person name="Morin E."/>
            <person name="Murat C."/>
            <person name="Riley R."/>
            <person name="Ohm R."/>
            <person name="Sun H."/>
            <person name="Tunlid A."/>
            <person name="Henrissat B."/>
            <person name="Grigoriev I.V."/>
            <person name="Hibbett D.S."/>
            <person name="Martin F."/>
        </authorList>
    </citation>
    <scope>NUCLEOTIDE SEQUENCE [LARGE SCALE GENOMIC DNA]</scope>
    <source>
        <strain evidence="2">F 1598</strain>
    </source>
</reference>
<evidence type="ECO:0000313" key="2">
    <source>
        <dbReference type="Proteomes" id="UP000054166"/>
    </source>
</evidence>
<keyword evidence="2" id="KW-1185">Reference proteome</keyword>
<accession>A0A0C3FHA8</accession>
<gene>
    <name evidence="1" type="ORF">PILCRDRAFT_570806</name>
</gene>
<dbReference type="InParanoid" id="A0A0C3FHA8"/>
<organism evidence="1 2">
    <name type="scientific">Piloderma croceum (strain F 1598)</name>
    <dbReference type="NCBI Taxonomy" id="765440"/>
    <lineage>
        <taxon>Eukaryota</taxon>
        <taxon>Fungi</taxon>
        <taxon>Dikarya</taxon>
        <taxon>Basidiomycota</taxon>
        <taxon>Agaricomycotina</taxon>
        <taxon>Agaricomycetes</taxon>
        <taxon>Agaricomycetidae</taxon>
        <taxon>Atheliales</taxon>
        <taxon>Atheliaceae</taxon>
        <taxon>Piloderma</taxon>
    </lineage>
</organism>